<organism evidence="1 2">
    <name type="scientific">Naganishia adeliensis</name>
    <dbReference type="NCBI Taxonomy" id="92952"/>
    <lineage>
        <taxon>Eukaryota</taxon>
        <taxon>Fungi</taxon>
        <taxon>Dikarya</taxon>
        <taxon>Basidiomycota</taxon>
        <taxon>Agaricomycotina</taxon>
        <taxon>Tremellomycetes</taxon>
        <taxon>Filobasidiales</taxon>
        <taxon>Filobasidiaceae</taxon>
        <taxon>Naganishia</taxon>
    </lineage>
</organism>
<keyword evidence="2" id="KW-1185">Reference proteome</keyword>
<reference evidence="1" key="1">
    <citation type="submission" date="2023-04" db="EMBL/GenBank/DDBJ databases">
        <title>Draft Genome sequencing of Naganishia species isolated from polar environments using Oxford Nanopore Technology.</title>
        <authorList>
            <person name="Leo P."/>
            <person name="Venkateswaran K."/>
        </authorList>
    </citation>
    <scope>NUCLEOTIDE SEQUENCE</scope>
    <source>
        <strain evidence="1">MNA-CCFEE 5262</strain>
    </source>
</reference>
<evidence type="ECO:0000313" key="1">
    <source>
        <dbReference type="EMBL" id="KAJ9115605.1"/>
    </source>
</evidence>
<name>A0ACC2WWS3_9TREE</name>
<accession>A0ACC2WWS3</accession>
<dbReference type="EMBL" id="JASBWS010000005">
    <property type="protein sequence ID" value="KAJ9115605.1"/>
    <property type="molecule type" value="Genomic_DNA"/>
</dbReference>
<gene>
    <name evidence="1" type="ORF">QFC20_000930</name>
</gene>
<dbReference type="Proteomes" id="UP001230649">
    <property type="component" value="Unassembled WGS sequence"/>
</dbReference>
<sequence>MDNHDISDEESERAEFQRRIPDYIKLHQSVNSSTTLLDSLAGFLSTFQHDLSDVSGQIFELQVHSQDIDERSKGRKSIAKPLNNLISEIILSPTLITTIRDTRPGDAWLPLVAELEDKIQAVRVNGRVKAAHEMGMVVEGLKAKAITSLRQFLLNMLKPIRASVKTNIQIIQSSILLKYLPFYHFLRRQAPRIAQEIQRAYVVSARAYYETCFRRYARSLGVIAARSPEYAVPIGQPSSAELAALALLNRSGVAPHAGEAGVMGKTDRLRYAKIGEGEVVPGYEADNKDYKQPVEALFRSLSLILLDNASAEFTFLVRFFSTPPETVSPAGASSSSSPHAQPISLSTTDLSLQHARYVDSPASKYERRDSTWSMASASQSVEGSPICAPSPLRPADSVSEAGDEPAKIGRPRSTLVTGSPISRPVTRGVRQASMLSFRNGSAVGSPASLAGPTYPRGELSRDSKKEIEALWHQVFDPALEYCEAFYKSVTEPIAPPPTIPLLTMIRLNDAVLAELDDRGCTPLESTMLRLKLGMWPLFQKQMDSHVESVKRMADAAASTGFGAMLGRSAPKDSAVKEVAMRYAHLVSSIVALSEETEEAMLANSLTRLRTELIRLITQQSTKLKNVQDRESFISTMFEDIIRELSSGPGNTAHARLQAELGFFRASEEEARRRMRL</sequence>
<protein>
    <submittedName>
        <fullName evidence="1">Uncharacterized protein</fullName>
    </submittedName>
</protein>
<evidence type="ECO:0000313" key="2">
    <source>
        <dbReference type="Proteomes" id="UP001230649"/>
    </source>
</evidence>
<comment type="caution">
    <text evidence="1">The sequence shown here is derived from an EMBL/GenBank/DDBJ whole genome shotgun (WGS) entry which is preliminary data.</text>
</comment>
<proteinExistence type="predicted"/>